<proteinExistence type="predicted"/>
<feature type="region of interest" description="Disordered" evidence="1">
    <location>
        <begin position="101"/>
        <end position="126"/>
    </location>
</feature>
<evidence type="ECO:0000313" key="4">
    <source>
        <dbReference type="EMBL" id="GLI95105.1"/>
    </source>
</evidence>
<evidence type="ECO:0000256" key="1">
    <source>
        <dbReference type="SAM" id="MobiDB-lite"/>
    </source>
</evidence>
<dbReference type="AlphaFoldDB" id="A0A9W6LTU9"/>
<evidence type="ECO:0000259" key="3">
    <source>
        <dbReference type="Pfam" id="PF03713"/>
    </source>
</evidence>
<dbReference type="Pfam" id="PF03713">
    <property type="entry name" value="DUF305"/>
    <property type="match status" value="1"/>
</dbReference>
<dbReference type="InterPro" id="IPR005183">
    <property type="entry name" value="DUF305_CopM-like"/>
</dbReference>
<feature type="domain" description="DUF305" evidence="3">
    <location>
        <begin position="28"/>
        <end position="119"/>
    </location>
</feature>
<feature type="chain" id="PRO_5040880002" description="DUF305 domain-containing protein" evidence="2">
    <location>
        <begin position="23"/>
        <end position="126"/>
    </location>
</feature>
<accession>A0A9W6LTU9</accession>
<reference evidence="4" key="1">
    <citation type="journal article" date="2023" name="Int. J. Syst. Evol. Microbiol.">
        <title>Methylocystis iwaonis sp. nov., a type II methane-oxidizing bacterium from surface soil of a rice paddy field in Japan, and emended description of the genus Methylocystis (ex Whittenbury et al. 1970) Bowman et al. 1993.</title>
        <authorList>
            <person name="Kaise H."/>
            <person name="Sawadogo J.B."/>
            <person name="Alam M.S."/>
            <person name="Ueno C."/>
            <person name="Dianou D."/>
            <person name="Shinjo R."/>
            <person name="Asakawa S."/>
        </authorList>
    </citation>
    <scope>NUCLEOTIDE SEQUENCE</scope>
    <source>
        <strain evidence="4">LMG27198</strain>
    </source>
</reference>
<evidence type="ECO:0000256" key="2">
    <source>
        <dbReference type="SAM" id="SignalP"/>
    </source>
</evidence>
<gene>
    <name evidence="4" type="ORF">LMG27198_40970</name>
</gene>
<protein>
    <recommendedName>
        <fullName evidence="3">DUF305 domain-containing protein</fullName>
    </recommendedName>
</protein>
<dbReference type="EMBL" id="BSEC01000002">
    <property type="protein sequence ID" value="GLI95105.1"/>
    <property type="molecule type" value="Genomic_DNA"/>
</dbReference>
<feature type="signal peptide" evidence="2">
    <location>
        <begin position="1"/>
        <end position="22"/>
    </location>
</feature>
<evidence type="ECO:0000313" key="5">
    <source>
        <dbReference type="Proteomes" id="UP001144323"/>
    </source>
</evidence>
<organism evidence="4 5">
    <name type="scientific">Methylocystis echinoides</name>
    <dbReference type="NCBI Taxonomy" id="29468"/>
    <lineage>
        <taxon>Bacteria</taxon>
        <taxon>Pseudomonadati</taxon>
        <taxon>Pseudomonadota</taxon>
        <taxon>Alphaproteobacteria</taxon>
        <taxon>Hyphomicrobiales</taxon>
        <taxon>Methylocystaceae</taxon>
        <taxon>Methylocystis</taxon>
    </lineage>
</organism>
<dbReference type="Proteomes" id="UP001144323">
    <property type="component" value="Unassembled WGS sequence"/>
</dbReference>
<dbReference type="RefSeq" id="WP_281805766.1">
    <property type="nucleotide sequence ID" value="NZ_BSEC01000002.1"/>
</dbReference>
<sequence length="126" mass="14030">MKLPPLLVPALVAVALISPATAQQAQTSPGGSMSGMQNMSMTPAQKEFHQAMQNMNAEMMQGMMDSDPGRSWMKQMIAHHQGAVDMSEIILKYSKDSDVVKEARKTKEENERGIRELQAKLRKEEK</sequence>
<dbReference type="Gene3D" id="1.20.1260.10">
    <property type="match status" value="1"/>
</dbReference>
<keyword evidence="2" id="KW-0732">Signal</keyword>
<dbReference type="InterPro" id="IPR012347">
    <property type="entry name" value="Ferritin-like"/>
</dbReference>
<comment type="caution">
    <text evidence="4">The sequence shown here is derived from an EMBL/GenBank/DDBJ whole genome shotgun (WGS) entry which is preliminary data.</text>
</comment>
<name>A0A9W6LTU9_9HYPH</name>
<keyword evidence="5" id="KW-1185">Reference proteome</keyword>